<protein>
    <recommendedName>
        <fullName evidence="4">Phage terminase small subunit P27 family</fullName>
    </recommendedName>
</protein>
<evidence type="ECO:0008006" key="4">
    <source>
        <dbReference type="Google" id="ProtNLM"/>
    </source>
</evidence>
<proteinExistence type="predicted"/>
<comment type="caution">
    <text evidence="2">The sequence shown here is derived from an EMBL/GenBank/DDBJ whole genome shotgun (WGS) entry which is preliminary data.</text>
</comment>
<name>A0A327L0H3_9BRAD</name>
<dbReference type="Proteomes" id="UP000249130">
    <property type="component" value="Unassembled WGS sequence"/>
</dbReference>
<evidence type="ECO:0000256" key="1">
    <source>
        <dbReference type="SAM" id="MobiDB-lite"/>
    </source>
</evidence>
<feature type="compositionally biased region" description="Acidic residues" evidence="1">
    <location>
        <begin position="124"/>
        <end position="135"/>
    </location>
</feature>
<dbReference type="InterPro" id="IPR006448">
    <property type="entry name" value="Phage_term_ssu_P27"/>
</dbReference>
<accession>A0A327L0H3</accession>
<dbReference type="NCBIfam" id="TIGR01558">
    <property type="entry name" value="sm_term_P27"/>
    <property type="match status" value="1"/>
</dbReference>
<organism evidence="2 3">
    <name type="scientific">Rhodoplanes roseus</name>
    <dbReference type="NCBI Taxonomy" id="29409"/>
    <lineage>
        <taxon>Bacteria</taxon>
        <taxon>Pseudomonadati</taxon>
        <taxon>Pseudomonadota</taxon>
        <taxon>Alphaproteobacteria</taxon>
        <taxon>Hyphomicrobiales</taxon>
        <taxon>Nitrobacteraceae</taxon>
        <taxon>Rhodoplanes</taxon>
    </lineage>
</organism>
<gene>
    <name evidence="2" type="ORF">CH341_11450</name>
</gene>
<keyword evidence="3" id="KW-1185">Reference proteome</keyword>
<dbReference type="AlphaFoldDB" id="A0A327L0H3"/>
<dbReference type="EMBL" id="NPEX01000062">
    <property type="protein sequence ID" value="RAI43986.1"/>
    <property type="molecule type" value="Genomic_DNA"/>
</dbReference>
<sequence length="135" mass="14769">MARGRKPTLKPVDGALRRVPVAPRNLTDEAKAEWRRVAPDLVRRKVLTVDNLSLLESYAMAIGMVKISADTLRVEGHAVPTAKGGMQRHPAVQTMREFMCEGRRLAAELGLTPTSRNKVGAPTEDQDDDLADLGV</sequence>
<evidence type="ECO:0000313" key="3">
    <source>
        <dbReference type="Proteomes" id="UP000249130"/>
    </source>
</evidence>
<dbReference type="OrthoDB" id="7843333at2"/>
<feature type="region of interest" description="Disordered" evidence="1">
    <location>
        <begin position="111"/>
        <end position="135"/>
    </location>
</feature>
<evidence type="ECO:0000313" key="2">
    <source>
        <dbReference type="EMBL" id="RAI43986.1"/>
    </source>
</evidence>
<reference evidence="2 3" key="1">
    <citation type="submission" date="2017-07" db="EMBL/GenBank/DDBJ databases">
        <title>Draft Genome Sequences of Select Purple Nonsulfur Bacteria.</title>
        <authorList>
            <person name="Lasarre B."/>
            <person name="Mckinlay J.B."/>
        </authorList>
    </citation>
    <scope>NUCLEOTIDE SEQUENCE [LARGE SCALE GENOMIC DNA]</scope>
    <source>
        <strain evidence="2 3">DSM 5909</strain>
    </source>
</reference>
<dbReference type="Pfam" id="PF05119">
    <property type="entry name" value="Terminase_4"/>
    <property type="match status" value="1"/>
</dbReference>